<dbReference type="EMBL" id="CM008973">
    <property type="protein sequence ID" value="PNW75725.1"/>
    <property type="molecule type" value="Genomic_DNA"/>
</dbReference>
<accession>A0A2K3D5B8</accession>
<protein>
    <submittedName>
        <fullName evidence="1">Uncharacterized protein</fullName>
    </submittedName>
</protein>
<dbReference type="Gramene" id="PNW75725">
    <property type="protein sequence ID" value="PNW75725"/>
    <property type="gene ID" value="CHLRE_12g538492v5"/>
</dbReference>
<dbReference type="KEGG" id="cre:CHLRE_12g538492v5"/>
<dbReference type="AlphaFoldDB" id="A0A2K3D5B8"/>
<sequence>MSAVALRGACLLFRTQTATSGAARATLACGSLLNGGPRLGRGGAGPGVREFGTDSQACHGLLARPTSAAVADTEALARNRLHAWTCLNLWHSAGDDEDC</sequence>
<keyword evidence="2" id="KW-1185">Reference proteome</keyword>
<proteinExistence type="predicted"/>
<evidence type="ECO:0000313" key="2">
    <source>
        <dbReference type="Proteomes" id="UP000006906"/>
    </source>
</evidence>
<organism evidence="1 2">
    <name type="scientific">Chlamydomonas reinhardtii</name>
    <name type="common">Chlamydomonas smithii</name>
    <dbReference type="NCBI Taxonomy" id="3055"/>
    <lineage>
        <taxon>Eukaryota</taxon>
        <taxon>Viridiplantae</taxon>
        <taxon>Chlorophyta</taxon>
        <taxon>core chlorophytes</taxon>
        <taxon>Chlorophyceae</taxon>
        <taxon>CS clade</taxon>
        <taxon>Chlamydomonadales</taxon>
        <taxon>Chlamydomonadaceae</taxon>
        <taxon>Chlamydomonas</taxon>
    </lineage>
</organism>
<evidence type="ECO:0000313" key="1">
    <source>
        <dbReference type="EMBL" id="PNW75725.1"/>
    </source>
</evidence>
<gene>
    <name evidence="1" type="ORF">CHLRE_12g538492v5</name>
</gene>
<reference evidence="1 2" key="1">
    <citation type="journal article" date="2007" name="Science">
        <title>The Chlamydomonas genome reveals the evolution of key animal and plant functions.</title>
        <authorList>
            <person name="Merchant S.S."/>
            <person name="Prochnik S.E."/>
            <person name="Vallon O."/>
            <person name="Harris E.H."/>
            <person name="Karpowicz S.J."/>
            <person name="Witman G.B."/>
            <person name="Terry A."/>
            <person name="Salamov A."/>
            <person name="Fritz-Laylin L.K."/>
            <person name="Marechal-Drouard L."/>
            <person name="Marshall W.F."/>
            <person name="Qu L.H."/>
            <person name="Nelson D.R."/>
            <person name="Sanderfoot A.A."/>
            <person name="Spalding M.H."/>
            <person name="Kapitonov V.V."/>
            <person name="Ren Q."/>
            <person name="Ferris P."/>
            <person name="Lindquist E."/>
            <person name="Shapiro H."/>
            <person name="Lucas S.M."/>
            <person name="Grimwood J."/>
            <person name="Schmutz J."/>
            <person name="Cardol P."/>
            <person name="Cerutti H."/>
            <person name="Chanfreau G."/>
            <person name="Chen C.L."/>
            <person name="Cognat V."/>
            <person name="Croft M.T."/>
            <person name="Dent R."/>
            <person name="Dutcher S."/>
            <person name="Fernandez E."/>
            <person name="Fukuzawa H."/>
            <person name="Gonzalez-Ballester D."/>
            <person name="Gonzalez-Halphen D."/>
            <person name="Hallmann A."/>
            <person name="Hanikenne M."/>
            <person name="Hippler M."/>
            <person name="Inwood W."/>
            <person name="Jabbari K."/>
            <person name="Kalanon M."/>
            <person name="Kuras R."/>
            <person name="Lefebvre P.A."/>
            <person name="Lemaire S.D."/>
            <person name="Lobanov A.V."/>
            <person name="Lohr M."/>
            <person name="Manuell A."/>
            <person name="Meier I."/>
            <person name="Mets L."/>
            <person name="Mittag M."/>
            <person name="Mittelmeier T."/>
            <person name="Moroney J.V."/>
            <person name="Moseley J."/>
            <person name="Napoli C."/>
            <person name="Nedelcu A.M."/>
            <person name="Niyogi K."/>
            <person name="Novoselov S.V."/>
            <person name="Paulsen I.T."/>
            <person name="Pazour G."/>
            <person name="Purton S."/>
            <person name="Ral J.P."/>
            <person name="Riano-Pachon D.M."/>
            <person name="Riekhof W."/>
            <person name="Rymarquis L."/>
            <person name="Schroda M."/>
            <person name="Stern D."/>
            <person name="Umen J."/>
            <person name="Willows R."/>
            <person name="Wilson N."/>
            <person name="Zimmer S.L."/>
            <person name="Allmer J."/>
            <person name="Balk J."/>
            <person name="Bisova K."/>
            <person name="Chen C.J."/>
            <person name="Elias M."/>
            <person name="Gendler K."/>
            <person name="Hauser C."/>
            <person name="Lamb M.R."/>
            <person name="Ledford H."/>
            <person name="Long J.C."/>
            <person name="Minagawa J."/>
            <person name="Page M.D."/>
            <person name="Pan J."/>
            <person name="Pootakham W."/>
            <person name="Roje S."/>
            <person name="Rose A."/>
            <person name="Stahlberg E."/>
            <person name="Terauchi A.M."/>
            <person name="Yang P."/>
            <person name="Ball S."/>
            <person name="Bowler C."/>
            <person name="Dieckmann C.L."/>
            <person name="Gladyshev V.N."/>
            <person name="Green P."/>
            <person name="Jorgensen R."/>
            <person name="Mayfield S."/>
            <person name="Mueller-Roeber B."/>
            <person name="Rajamani S."/>
            <person name="Sayre R.T."/>
            <person name="Brokstein P."/>
            <person name="Dubchak I."/>
            <person name="Goodstein D."/>
            <person name="Hornick L."/>
            <person name="Huang Y.W."/>
            <person name="Jhaveri J."/>
            <person name="Luo Y."/>
            <person name="Martinez D."/>
            <person name="Ngau W.C."/>
            <person name="Otillar B."/>
            <person name="Poliakov A."/>
            <person name="Porter A."/>
            <person name="Szajkowski L."/>
            <person name="Werner G."/>
            <person name="Zhou K."/>
            <person name="Grigoriev I.V."/>
            <person name="Rokhsar D.S."/>
            <person name="Grossman A.R."/>
        </authorList>
    </citation>
    <scope>NUCLEOTIDE SEQUENCE [LARGE SCALE GENOMIC DNA]</scope>
    <source>
        <strain evidence="2">CC-503</strain>
    </source>
</reference>
<dbReference type="RefSeq" id="XP_042918790.1">
    <property type="nucleotide sequence ID" value="XM_043068695.1"/>
</dbReference>
<dbReference type="InParanoid" id="A0A2K3D5B8"/>
<name>A0A2K3D5B8_CHLRE</name>
<dbReference type="GeneID" id="66055694"/>
<dbReference type="Proteomes" id="UP000006906">
    <property type="component" value="Chromosome 12"/>
</dbReference>